<dbReference type="EMBL" id="MSYM01000020">
    <property type="protein sequence ID" value="OLP04590.1"/>
    <property type="molecule type" value="Genomic_DNA"/>
</dbReference>
<organism evidence="1 2">
    <name type="scientific">Rhodoferax antarcticus ANT.BR</name>
    <dbReference type="NCBI Taxonomy" id="1111071"/>
    <lineage>
        <taxon>Bacteria</taxon>
        <taxon>Pseudomonadati</taxon>
        <taxon>Pseudomonadota</taxon>
        <taxon>Betaproteobacteria</taxon>
        <taxon>Burkholderiales</taxon>
        <taxon>Comamonadaceae</taxon>
        <taxon>Rhodoferax</taxon>
    </lineage>
</organism>
<reference evidence="1 2" key="1">
    <citation type="submission" date="2017-01" db="EMBL/GenBank/DDBJ databases">
        <title>Genome sequence of Rhodoferax antarcticus ANT.BR, a psychrophilic purple nonsulfur bacterium from an Antarctic microbial mat.</title>
        <authorList>
            <person name="Baker J."/>
            <person name="Riester C."/>
            <person name="Skinner B."/>
            <person name="Newell A."/>
            <person name="Swingley W."/>
            <person name="Madigan M."/>
            <person name="Jung D."/>
            <person name="Asao M."/>
            <person name="Chen M."/>
            <person name="Loughlin P."/>
            <person name="Pan H."/>
            <person name="Lin S."/>
            <person name="Li N."/>
            <person name="Shaw J."/>
            <person name="Prado M."/>
            <person name="Sherman C."/>
            <person name="Li X."/>
            <person name="Tang J."/>
            <person name="Blankenship R."/>
            <person name="Zhao T."/>
            <person name="Touchman J."/>
            <person name="Sattley M."/>
        </authorList>
    </citation>
    <scope>NUCLEOTIDE SEQUENCE [LARGE SCALE GENOMIC DNA]</scope>
    <source>
        <strain evidence="1 2">ANT.BR</strain>
    </source>
</reference>
<proteinExistence type="predicted"/>
<comment type="caution">
    <text evidence="1">The sequence shown here is derived from an EMBL/GenBank/DDBJ whole genome shotgun (WGS) entry which is preliminary data.</text>
</comment>
<gene>
    <name evidence="1" type="ORF">BLL52_4115</name>
</gene>
<name>A0A1Q8Y9P3_9BURK</name>
<sequence>MKLWRDILDMKAPIHEGLLTHIMNRRGHNLVNFKATSAAWLTLLRDCTPIDPDNTDLAGLVREVEEFHNWVNAGLDEMETLAMQEQLQDGLDQLYKDPFIKKSLRQFLRGKHKDEG</sequence>
<dbReference type="Proteomes" id="UP000185911">
    <property type="component" value="Unassembled WGS sequence"/>
</dbReference>
<protein>
    <submittedName>
        <fullName evidence="1">Uncharacterized protein</fullName>
    </submittedName>
</protein>
<accession>A0A1Q8Y9P3</accession>
<evidence type="ECO:0000313" key="2">
    <source>
        <dbReference type="Proteomes" id="UP000185911"/>
    </source>
</evidence>
<evidence type="ECO:0000313" key="1">
    <source>
        <dbReference type="EMBL" id="OLP04590.1"/>
    </source>
</evidence>
<dbReference type="AlphaFoldDB" id="A0A1Q8Y9P3"/>
<keyword evidence="2" id="KW-1185">Reference proteome</keyword>